<evidence type="ECO:0000313" key="1">
    <source>
        <dbReference type="EMBL" id="EEE50805.1"/>
    </source>
</evidence>
<reference evidence="1" key="2">
    <citation type="submission" date="2008-12" db="EMBL/GenBank/DDBJ databases">
        <title>Improved gene annotation of the rice (Oryza sativa) genomes.</title>
        <authorList>
            <person name="Wang J."/>
            <person name="Li R."/>
            <person name="Fan W."/>
            <person name="Huang Q."/>
            <person name="Zhang J."/>
            <person name="Zhou Y."/>
            <person name="Hu Y."/>
            <person name="Zi S."/>
            <person name="Li J."/>
            <person name="Ni P."/>
            <person name="Zheng H."/>
            <person name="Zhang Y."/>
            <person name="Zhao M."/>
            <person name="Hao Q."/>
            <person name="McDermott J."/>
            <person name="Samudrala R."/>
            <person name="Kristiansen K."/>
            <person name="Wong G.K.-S."/>
        </authorList>
    </citation>
    <scope>NUCLEOTIDE SEQUENCE</scope>
</reference>
<name>B9G5A8_ORYSJ</name>
<gene>
    <name evidence="1" type="ORF">OsJ_31181</name>
</gene>
<dbReference type="EMBL" id="CM000147">
    <property type="protein sequence ID" value="EEE50805.1"/>
    <property type="molecule type" value="Genomic_DNA"/>
</dbReference>
<protein>
    <submittedName>
        <fullName evidence="1">Uncharacterized protein</fullName>
    </submittedName>
</protein>
<accession>B9G5A8</accession>
<dbReference type="Proteomes" id="UP000007752">
    <property type="component" value="Chromosome 10"/>
</dbReference>
<reference evidence="1" key="1">
    <citation type="journal article" date="2005" name="PLoS Biol.">
        <title>The genomes of Oryza sativa: a history of duplications.</title>
        <authorList>
            <person name="Yu J."/>
            <person name="Wang J."/>
            <person name="Lin W."/>
            <person name="Li S."/>
            <person name="Li H."/>
            <person name="Zhou J."/>
            <person name="Ni P."/>
            <person name="Dong W."/>
            <person name="Hu S."/>
            <person name="Zeng C."/>
            <person name="Zhang J."/>
            <person name="Zhang Y."/>
            <person name="Li R."/>
            <person name="Xu Z."/>
            <person name="Li S."/>
            <person name="Li X."/>
            <person name="Zheng H."/>
            <person name="Cong L."/>
            <person name="Lin L."/>
            <person name="Yin J."/>
            <person name="Geng J."/>
            <person name="Li G."/>
            <person name="Shi J."/>
            <person name="Liu J."/>
            <person name="Lv H."/>
            <person name="Li J."/>
            <person name="Wang J."/>
            <person name="Deng Y."/>
            <person name="Ran L."/>
            <person name="Shi X."/>
            <person name="Wang X."/>
            <person name="Wu Q."/>
            <person name="Li C."/>
            <person name="Ren X."/>
            <person name="Wang J."/>
            <person name="Wang X."/>
            <person name="Li D."/>
            <person name="Liu D."/>
            <person name="Zhang X."/>
            <person name="Ji Z."/>
            <person name="Zhao W."/>
            <person name="Sun Y."/>
            <person name="Zhang Z."/>
            <person name="Bao J."/>
            <person name="Han Y."/>
            <person name="Dong L."/>
            <person name="Ji J."/>
            <person name="Chen P."/>
            <person name="Wu S."/>
            <person name="Liu J."/>
            <person name="Xiao Y."/>
            <person name="Bu D."/>
            <person name="Tan J."/>
            <person name="Yang L."/>
            <person name="Ye C."/>
            <person name="Zhang J."/>
            <person name="Xu J."/>
            <person name="Zhou Y."/>
            <person name="Yu Y."/>
            <person name="Zhang B."/>
            <person name="Zhuang S."/>
            <person name="Wei H."/>
            <person name="Liu B."/>
            <person name="Lei M."/>
            <person name="Yu H."/>
            <person name="Li Y."/>
            <person name="Xu H."/>
            <person name="Wei S."/>
            <person name="He X."/>
            <person name="Fang L."/>
            <person name="Zhang Z."/>
            <person name="Zhang Y."/>
            <person name="Huang X."/>
            <person name="Su Z."/>
            <person name="Tong W."/>
            <person name="Li J."/>
            <person name="Tong Z."/>
            <person name="Li S."/>
            <person name="Ye J."/>
            <person name="Wang L."/>
            <person name="Fang L."/>
            <person name="Lei T."/>
            <person name="Chen C."/>
            <person name="Chen H."/>
            <person name="Xu Z."/>
            <person name="Li H."/>
            <person name="Huang H."/>
            <person name="Zhang F."/>
            <person name="Xu H."/>
            <person name="Li N."/>
            <person name="Zhao C."/>
            <person name="Li S."/>
            <person name="Dong L."/>
            <person name="Huang Y."/>
            <person name="Li L."/>
            <person name="Xi Y."/>
            <person name="Qi Q."/>
            <person name="Li W."/>
            <person name="Zhang B."/>
            <person name="Hu W."/>
            <person name="Zhang Y."/>
            <person name="Tian X."/>
            <person name="Jiao Y."/>
            <person name="Liang X."/>
            <person name="Jin J."/>
            <person name="Gao L."/>
            <person name="Zheng W."/>
            <person name="Hao B."/>
            <person name="Liu S."/>
            <person name="Wang W."/>
            <person name="Yuan L."/>
            <person name="Cao M."/>
            <person name="McDermott J."/>
            <person name="Samudrala R."/>
            <person name="Wang J."/>
            <person name="Wong G.K."/>
            <person name="Yang H."/>
        </authorList>
    </citation>
    <scope>NUCLEOTIDE SEQUENCE [LARGE SCALE GENOMIC DNA]</scope>
</reference>
<proteinExistence type="predicted"/>
<organism evidence="1">
    <name type="scientific">Oryza sativa subsp. japonica</name>
    <name type="common">Rice</name>
    <dbReference type="NCBI Taxonomy" id="39947"/>
    <lineage>
        <taxon>Eukaryota</taxon>
        <taxon>Viridiplantae</taxon>
        <taxon>Streptophyta</taxon>
        <taxon>Embryophyta</taxon>
        <taxon>Tracheophyta</taxon>
        <taxon>Spermatophyta</taxon>
        <taxon>Magnoliopsida</taxon>
        <taxon>Liliopsida</taxon>
        <taxon>Poales</taxon>
        <taxon>Poaceae</taxon>
        <taxon>BOP clade</taxon>
        <taxon>Oryzoideae</taxon>
        <taxon>Oryzeae</taxon>
        <taxon>Oryzinae</taxon>
        <taxon>Oryza</taxon>
        <taxon>Oryza sativa</taxon>
    </lineage>
</organism>
<dbReference type="AlphaFoldDB" id="B9G5A8"/>
<sequence>MARLSGVLTERRSLETVEAGVSYGERRLARNTSDQRSRAWDSTRMTLNDASFFHRIFTSTYAMDRTSPTSGGRGRPSHRCITTVLLLEKSRWIEPRPA</sequence>